<evidence type="ECO:0000313" key="2">
    <source>
        <dbReference type="Proteomes" id="UP000808761"/>
    </source>
</evidence>
<dbReference type="InterPro" id="IPR012902">
    <property type="entry name" value="N_methyl_site"/>
</dbReference>
<comment type="caution">
    <text evidence="1">The sequence shown here is derived from an EMBL/GenBank/DDBJ whole genome shotgun (WGS) entry which is preliminary data.</text>
</comment>
<proteinExistence type="predicted"/>
<dbReference type="EMBL" id="JACRKR010000080">
    <property type="protein sequence ID" value="MBI5078695.1"/>
    <property type="molecule type" value="Genomic_DNA"/>
</dbReference>
<dbReference type="AlphaFoldDB" id="A0A9D6YXM3"/>
<protein>
    <submittedName>
        <fullName evidence="1">Prepilin-type N-terminal cleavage/methylation domain-containing protein</fullName>
    </submittedName>
</protein>
<evidence type="ECO:0000313" key="1">
    <source>
        <dbReference type="EMBL" id="MBI5078695.1"/>
    </source>
</evidence>
<sequence>MNRRAVPAGRRGFTLVEVLLVSALFLVF</sequence>
<reference evidence="1" key="1">
    <citation type="submission" date="2020-07" db="EMBL/GenBank/DDBJ databases">
        <title>Huge and variable diversity of episymbiotic CPR bacteria and DPANN archaea in groundwater ecosystems.</title>
        <authorList>
            <person name="He C.Y."/>
            <person name="Keren R."/>
            <person name="Whittaker M."/>
            <person name="Farag I.F."/>
            <person name="Doudna J."/>
            <person name="Cate J.H.D."/>
            <person name="Banfield J.F."/>
        </authorList>
    </citation>
    <scope>NUCLEOTIDE SEQUENCE</scope>
    <source>
        <strain evidence="1">NC_groundwater_1860_Pr3_B-0.1um_51_7</strain>
    </source>
</reference>
<dbReference type="Pfam" id="PF07963">
    <property type="entry name" value="N_methyl"/>
    <property type="match status" value="1"/>
</dbReference>
<accession>A0A9D6YXM3</accession>
<organism evidence="1 2">
    <name type="scientific">Candidatus Saganbacteria bacterium</name>
    <dbReference type="NCBI Taxonomy" id="2575572"/>
    <lineage>
        <taxon>Bacteria</taxon>
        <taxon>Bacillati</taxon>
        <taxon>Saganbacteria</taxon>
    </lineage>
</organism>
<name>A0A9D6YXM3_UNCSA</name>
<dbReference type="Proteomes" id="UP000808761">
    <property type="component" value="Unassembled WGS sequence"/>
</dbReference>
<feature type="non-terminal residue" evidence="1">
    <location>
        <position position="28"/>
    </location>
</feature>
<dbReference type="NCBIfam" id="TIGR02532">
    <property type="entry name" value="IV_pilin_GFxxxE"/>
    <property type="match status" value="1"/>
</dbReference>
<gene>
    <name evidence="1" type="ORF">HZB08_01565</name>
</gene>